<evidence type="ECO:0000256" key="1">
    <source>
        <dbReference type="SAM" id="Phobius"/>
    </source>
</evidence>
<evidence type="ECO:0000313" key="2">
    <source>
        <dbReference type="EMBL" id="MFD2601729.1"/>
    </source>
</evidence>
<dbReference type="RefSeq" id="WP_114756266.1">
    <property type="nucleotide sequence ID" value="NZ_JBHUMD010000007.1"/>
</dbReference>
<evidence type="ECO:0008006" key="4">
    <source>
        <dbReference type="Google" id="ProtNLM"/>
    </source>
</evidence>
<keyword evidence="3" id="KW-1185">Reference proteome</keyword>
<comment type="caution">
    <text evidence="2">The sequence shown here is derived from an EMBL/GenBank/DDBJ whole genome shotgun (WGS) entry which is preliminary data.</text>
</comment>
<sequence length="64" mass="7333">MDKEKIIAFLKQNYIALAIGIFFYLVYLQFTFAGNRICDCESTEKYKPASGSGGRVGVNRFYHK</sequence>
<keyword evidence="1" id="KW-0472">Membrane</keyword>
<evidence type="ECO:0000313" key="3">
    <source>
        <dbReference type="Proteomes" id="UP001597480"/>
    </source>
</evidence>
<proteinExistence type="predicted"/>
<protein>
    <recommendedName>
        <fullName evidence="4">Virus attachment protein p12 family protein</fullName>
    </recommendedName>
</protein>
<name>A0ABW5NSC3_9FLAO</name>
<gene>
    <name evidence="2" type="ORF">ACFSR3_06640</name>
</gene>
<organism evidence="2 3">
    <name type="scientific">Flavobacterium suzhouense</name>
    <dbReference type="NCBI Taxonomy" id="1529638"/>
    <lineage>
        <taxon>Bacteria</taxon>
        <taxon>Pseudomonadati</taxon>
        <taxon>Bacteroidota</taxon>
        <taxon>Flavobacteriia</taxon>
        <taxon>Flavobacteriales</taxon>
        <taxon>Flavobacteriaceae</taxon>
        <taxon>Flavobacterium</taxon>
    </lineage>
</organism>
<dbReference type="Proteomes" id="UP001597480">
    <property type="component" value="Unassembled WGS sequence"/>
</dbReference>
<keyword evidence="1" id="KW-0812">Transmembrane</keyword>
<keyword evidence="1" id="KW-1133">Transmembrane helix</keyword>
<reference evidence="3" key="1">
    <citation type="journal article" date="2019" name="Int. J. Syst. Evol. Microbiol.">
        <title>The Global Catalogue of Microorganisms (GCM) 10K type strain sequencing project: providing services to taxonomists for standard genome sequencing and annotation.</title>
        <authorList>
            <consortium name="The Broad Institute Genomics Platform"/>
            <consortium name="The Broad Institute Genome Sequencing Center for Infectious Disease"/>
            <person name="Wu L."/>
            <person name="Ma J."/>
        </authorList>
    </citation>
    <scope>NUCLEOTIDE SEQUENCE [LARGE SCALE GENOMIC DNA]</scope>
    <source>
        <strain evidence="3">KCTC 42107</strain>
    </source>
</reference>
<accession>A0ABW5NSC3</accession>
<feature type="transmembrane region" description="Helical" evidence="1">
    <location>
        <begin position="12"/>
        <end position="30"/>
    </location>
</feature>
<dbReference type="EMBL" id="JBHUMD010000007">
    <property type="protein sequence ID" value="MFD2601729.1"/>
    <property type="molecule type" value="Genomic_DNA"/>
</dbReference>